<keyword evidence="3" id="KW-1185">Reference proteome</keyword>
<keyword evidence="1" id="KW-0812">Transmembrane</keyword>
<organism evidence="3 4">
    <name type="scientific">Heterorhabditis bacteriophora</name>
    <name type="common">Entomopathogenic nematode worm</name>
    <dbReference type="NCBI Taxonomy" id="37862"/>
    <lineage>
        <taxon>Eukaryota</taxon>
        <taxon>Metazoa</taxon>
        <taxon>Ecdysozoa</taxon>
        <taxon>Nematoda</taxon>
        <taxon>Chromadorea</taxon>
        <taxon>Rhabditida</taxon>
        <taxon>Rhabditina</taxon>
        <taxon>Rhabditomorpha</taxon>
        <taxon>Strongyloidea</taxon>
        <taxon>Heterorhabditidae</taxon>
        <taxon>Heterorhabditis</taxon>
    </lineage>
</organism>
<dbReference type="GO" id="GO:0005929">
    <property type="term" value="C:cilium"/>
    <property type="evidence" value="ECO:0007669"/>
    <property type="project" value="GOC"/>
</dbReference>
<dbReference type="GO" id="GO:0030991">
    <property type="term" value="C:intraciliary transport particle A"/>
    <property type="evidence" value="ECO:0007669"/>
    <property type="project" value="TreeGrafter"/>
</dbReference>
<dbReference type="InterPro" id="IPR056833">
    <property type="entry name" value="ARM_TT21_N"/>
</dbReference>
<protein>
    <submittedName>
        <fullName evidence="4">Histone-lysine N-methyltransferase SETMAR</fullName>
    </submittedName>
</protein>
<evidence type="ECO:0000313" key="3">
    <source>
        <dbReference type="Proteomes" id="UP000095283"/>
    </source>
</evidence>
<accession>A0A1I7XT36</accession>
<name>A0A1I7XT36_HETBA</name>
<evidence type="ECO:0000313" key="4">
    <source>
        <dbReference type="WBParaSite" id="Hba_20690"/>
    </source>
</evidence>
<sequence length="377" mass="42905">MAEYSDGLLKTLSVIHYYLREGFYGTALRTCEGKEGNEAQIQVLKGVCLLLIDKQSLREIESSLSTLLRDASDNNVFSAAEVLFFLGEPAKAKPFMEKIVKNSPDTPLHMYSEYLFNVMCIYHVILFQFCCLLAWIEFSLGRDQKSTLDLFEKAMSLKYYDAFVGKMRILEGRHLAGDMKTVAKDALSLSFSHLPFHIESAKACLVAREWNNALLALQNSTIVESQNVYIQLMLTVHAICAAGSKIDPALNDLMGKHKLTKQFGYGEPPKLHIRHSILYEFQQAKTVLKHANEYFLHWHDNSRPHAALSTQQTVLNLGWEVLPHAAYSPDLTPSDYRLFRSMQNCLVAQHFRDVAEVRKWIDDFIASKPISFLTKQS</sequence>
<dbReference type="GO" id="GO:0003676">
    <property type="term" value="F:nucleic acid binding"/>
    <property type="evidence" value="ECO:0007669"/>
    <property type="project" value="InterPro"/>
</dbReference>
<dbReference type="PANTHER" id="PTHR14699:SF0">
    <property type="entry name" value="TETRATRICOPEPTIDE REPEAT PROTEIN 21 HOMOLOG"/>
    <property type="match status" value="1"/>
</dbReference>
<dbReference type="GO" id="GO:0035721">
    <property type="term" value="P:intraciliary retrograde transport"/>
    <property type="evidence" value="ECO:0007669"/>
    <property type="project" value="TreeGrafter"/>
</dbReference>
<reference evidence="4" key="1">
    <citation type="submission" date="2016-11" db="UniProtKB">
        <authorList>
            <consortium name="WormBaseParasite"/>
        </authorList>
    </citation>
    <scope>IDENTIFICATION</scope>
</reference>
<dbReference type="GO" id="GO:0061512">
    <property type="term" value="P:protein localization to cilium"/>
    <property type="evidence" value="ECO:0007669"/>
    <property type="project" value="TreeGrafter"/>
</dbReference>
<proteinExistence type="predicted"/>
<dbReference type="InterPro" id="IPR036397">
    <property type="entry name" value="RNaseH_sf"/>
</dbReference>
<dbReference type="AlphaFoldDB" id="A0A1I7XT36"/>
<dbReference type="PANTHER" id="PTHR14699">
    <property type="entry name" value="STI2 PROTEIN-RELATED"/>
    <property type="match status" value="1"/>
</dbReference>
<feature type="domain" description="Tetratricopeptide repeat protein 21A/21B N-terminal ARM repeat" evidence="2">
    <location>
        <begin position="127"/>
        <end position="213"/>
    </location>
</feature>
<dbReference type="Proteomes" id="UP000095283">
    <property type="component" value="Unplaced"/>
</dbReference>
<keyword evidence="1" id="KW-1133">Transmembrane helix</keyword>
<evidence type="ECO:0000256" key="1">
    <source>
        <dbReference type="SAM" id="Phobius"/>
    </source>
</evidence>
<feature type="transmembrane region" description="Helical" evidence="1">
    <location>
        <begin position="114"/>
        <end position="136"/>
    </location>
</feature>
<dbReference type="Pfam" id="PF25062">
    <property type="entry name" value="ARM_TT21_N"/>
    <property type="match status" value="1"/>
</dbReference>
<evidence type="ECO:0000259" key="2">
    <source>
        <dbReference type="Pfam" id="PF25062"/>
    </source>
</evidence>
<keyword evidence="1" id="KW-0472">Membrane</keyword>
<dbReference type="WBParaSite" id="Hba_20690">
    <property type="protein sequence ID" value="Hba_20690"/>
    <property type="gene ID" value="Hba_20690"/>
</dbReference>
<dbReference type="Gene3D" id="3.30.420.10">
    <property type="entry name" value="Ribonuclease H-like superfamily/Ribonuclease H"/>
    <property type="match status" value="1"/>
</dbReference>
<dbReference type="InterPro" id="IPR040364">
    <property type="entry name" value="TTC21A/TTC21B"/>
</dbReference>